<feature type="domain" description="ABC3 transporter permease C-terminal" evidence="7">
    <location>
        <begin position="203"/>
        <end position="299"/>
    </location>
</feature>
<organism evidence="8 9">
    <name type="scientific">Actinoalloteichus caeruleus DSM 43889</name>
    <dbReference type="NCBI Taxonomy" id="1120930"/>
    <lineage>
        <taxon>Bacteria</taxon>
        <taxon>Bacillati</taxon>
        <taxon>Actinomycetota</taxon>
        <taxon>Actinomycetes</taxon>
        <taxon>Pseudonocardiales</taxon>
        <taxon>Pseudonocardiaceae</taxon>
        <taxon>Actinoalloteichus</taxon>
        <taxon>Actinoalloteichus cyanogriseus</taxon>
    </lineage>
</organism>
<comment type="caution">
    <text evidence="8">The sequence shown here is derived from an EMBL/GenBank/DDBJ whole genome shotgun (WGS) entry which is preliminary data.</text>
</comment>
<feature type="transmembrane region" description="Helical" evidence="6">
    <location>
        <begin position="403"/>
        <end position="425"/>
    </location>
</feature>
<name>A0ABT1JMZ1_ACTCY</name>
<dbReference type="Pfam" id="PF02687">
    <property type="entry name" value="FtsX"/>
    <property type="match status" value="2"/>
</dbReference>
<feature type="transmembrane region" description="Helical" evidence="6">
    <location>
        <begin position="285"/>
        <end position="306"/>
    </location>
</feature>
<dbReference type="InterPro" id="IPR003838">
    <property type="entry name" value="ABC3_permease_C"/>
</dbReference>
<feature type="transmembrane region" description="Helical" evidence="6">
    <location>
        <begin position="685"/>
        <end position="706"/>
    </location>
</feature>
<feature type="transmembrane region" description="Helical" evidence="6">
    <location>
        <begin position="20"/>
        <end position="43"/>
    </location>
</feature>
<feature type="transmembrane region" description="Helical" evidence="6">
    <location>
        <begin position="188"/>
        <end position="214"/>
    </location>
</feature>
<evidence type="ECO:0000259" key="7">
    <source>
        <dbReference type="Pfam" id="PF02687"/>
    </source>
</evidence>
<evidence type="ECO:0000256" key="5">
    <source>
        <dbReference type="ARBA" id="ARBA00023136"/>
    </source>
</evidence>
<feature type="transmembrane region" description="Helical" evidence="6">
    <location>
        <begin position="235"/>
        <end position="265"/>
    </location>
</feature>
<feature type="transmembrane region" description="Helical" evidence="6">
    <location>
        <begin position="718"/>
        <end position="741"/>
    </location>
</feature>
<keyword evidence="4 6" id="KW-1133">Transmembrane helix</keyword>
<evidence type="ECO:0000256" key="1">
    <source>
        <dbReference type="ARBA" id="ARBA00004651"/>
    </source>
</evidence>
<evidence type="ECO:0000256" key="3">
    <source>
        <dbReference type="ARBA" id="ARBA00022692"/>
    </source>
</evidence>
<gene>
    <name evidence="8" type="ORF">G443_003341</name>
</gene>
<protein>
    <submittedName>
        <fullName evidence="8">FtsX-like permease family protein</fullName>
    </submittedName>
</protein>
<evidence type="ECO:0000313" key="8">
    <source>
        <dbReference type="EMBL" id="MCP2333071.1"/>
    </source>
</evidence>
<proteinExistence type="predicted"/>
<feature type="transmembrane region" description="Helical" evidence="6">
    <location>
        <begin position="356"/>
        <end position="382"/>
    </location>
</feature>
<evidence type="ECO:0000313" key="9">
    <source>
        <dbReference type="Proteomes" id="UP000791080"/>
    </source>
</evidence>
<dbReference type="RefSeq" id="WP_051313583.1">
    <property type="nucleotide sequence ID" value="NZ_AUBJ02000001.1"/>
</dbReference>
<evidence type="ECO:0000256" key="4">
    <source>
        <dbReference type="ARBA" id="ARBA00022989"/>
    </source>
</evidence>
<keyword evidence="3 6" id="KW-0812">Transmembrane</keyword>
<evidence type="ECO:0000256" key="2">
    <source>
        <dbReference type="ARBA" id="ARBA00022475"/>
    </source>
</evidence>
<reference evidence="8 9" key="1">
    <citation type="submission" date="2022-06" db="EMBL/GenBank/DDBJ databases">
        <title>Genomic Encyclopedia of Type Strains, Phase I: the one thousand microbial genomes (KMG-I) project.</title>
        <authorList>
            <person name="Kyrpides N."/>
        </authorList>
    </citation>
    <scope>NUCLEOTIDE SEQUENCE [LARGE SCALE GENOMIC DNA]</scope>
    <source>
        <strain evidence="8 9">DSM 43889</strain>
    </source>
</reference>
<sequence>MRVNAVRLALRVLVADRRALVATLLTALGVAATTALITLLVTLPSAALDRSARAAWQHPADDGARPARALVLTTPDVVGDRAITRIDVAPARGDISPDTIPVPPGVPRFPEPGEVLMSSALAELAADLPYQDLAVRFDGEVVGTVEEAALAHPDQLLALVGHEPGTLPAFSAAVPGLAVHGGEPDLPLLAVAGLGVVALGVPCLVLIASAARLAAARRPRRLAAFRLSGATPWQVTAMAATGAAVAGVLGTAAGLVAGAPLRALAALVPWRDGPWSPDDLAPPGPMTLLVAVLVPLGVVTASVVGTRRAARSPWGSAGERRWERPSPWRWVAPVLALAVLLWGVNASGEHALPLAVLGLVAFPLSVSLVGPSLAAALGGAFARLWRGPAALLAGRRLLADPVGAYRAGAGLVLTVFLASTTLTLLSNPPGPTSGERPVADSVLTVDLPSTRAVPIADAVRTGLDERGIEATVAVAGLATVAGHGLARWDALVLPCAEAVPFGRVSSGDCAGSPAVLLAGGGAADVRPRVVRHSAGGGHLAGDQLALAGADHLVRRVERDGAPPAEGWALVDPSALADPGALTEAAVLVTTTSGTREATRGVLGGAAPGLAVDSGAQRRAVADQLHEELRWAAALGLLGAGLLAGCGAALSAAGSITDRRRTIGALVAAGASVRALRRASRLEAAVPRLVASLVASGAGFLVGAAVLSRWDLAPSPNGWLVLPVAVGSLAAMVAAATAGPALRSASREPLAGR</sequence>
<keyword evidence="5 6" id="KW-0472">Membrane</keyword>
<feature type="domain" description="ABC3 transporter permease C-terminal" evidence="7">
    <location>
        <begin position="638"/>
        <end position="747"/>
    </location>
</feature>
<comment type="subcellular location">
    <subcellularLocation>
        <location evidence="1">Cell membrane</location>
        <topology evidence="1">Multi-pass membrane protein</topology>
    </subcellularLocation>
</comment>
<keyword evidence="9" id="KW-1185">Reference proteome</keyword>
<dbReference type="EMBL" id="AUBJ02000001">
    <property type="protein sequence ID" value="MCP2333071.1"/>
    <property type="molecule type" value="Genomic_DNA"/>
</dbReference>
<accession>A0ABT1JMZ1</accession>
<feature type="transmembrane region" description="Helical" evidence="6">
    <location>
        <begin position="327"/>
        <end position="344"/>
    </location>
</feature>
<feature type="transmembrane region" description="Helical" evidence="6">
    <location>
        <begin position="630"/>
        <end position="652"/>
    </location>
</feature>
<evidence type="ECO:0000256" key="6">
    <source>
        <dbReference type="SAM" id="Phobius"/>
    </source>
</evidence>
<dbReference type="Proteomes" id="UP000791080">
    <property type="component" value="Unassembled WGS sequence"/>
</dbReference>
<keyword evidence="2" id="KW-1003">Cell membrane</keyword>